<dbReference type="AlphaFoldDB" id="A0A8S2EMR8"/>
<sequence>AIPDRINIKEIIDERVYKGDLAELDYDLYAVIVHKGSSCRVGHYCAYVKNFNGNWLLISDDKIKNVSLNTVQRETTDAYILCYEKPERTAAKVQTIHQKHLEQSGITNSAENISSKNMELDDKDYITQSTSSMNFDAATSLVKRKKVDESFVPMRDDQTLEVYAIKPAIEQWSDDSPDEASGEDEILEGDDTFQPIPTSQTENTKKIPVTQAIEDSETDTDEELFPEKKTIRKGQDIPKDNEHDYAINRTTSSRILTSEAISNLLGIDVADKFSKSVPEYKKLKLSSTHLETIKERYIIKQQEKQAKEQGGDKSDSKQRDFTVPEIVIQYVKTINPYCSLQTHSNKFTVATKRNSAGHLLRTIGYCGMKNPDCPFRFTVDIHMNGDVFINTNGALIHEGQFKAHHIRKPERQALKEAFEQGANPILVFHKRLAQIPRNILKAGNLDGAGKSVTVYQKIAAFNESASFSNCVNRLFDLKAKYMQQLMPHGPVPGIIQRISSDPLAVICLTSSGLTLWNIQATDETAEFTWDATGNVVQCLDLKKKILYYELTMASPIKRGTPIPLTFLLSESQDAVTIKLWLETFKQLYLKQYNSTDSFPTPKIIINDRYGTNDDIQKTIPHACTAHIMKDWKILCHKSKLKKEEVKSIMLYCSVVLNSNTYEELKKNYQLFCVYFIHPEDTPQHRAKEKLNAAVRNLGKMNEDDVDNVIAYHEKYLQLNVVDEYDIDDIDKEETDDDIKKMNQTVQTWFSEEQMLNEFDSNVKTDMHQIYGSVWKQLTSVASQNSNNKSSDTHVFTKSRKRIKDEESDQKAHETNLNPHGRFILRFNKLYMPTVHLWSNILLGDLDRYRTIDNVTAAGTLRQEIAKIQRTTGTSEKRMSIVKNVELNKKALKRLDLVVGLLCDDTIAIQKQAGLQLAGPTRSRRLKELTERWSKKKIGHYQQYAKSMENLIKMKMPEVMFYCDTKTVAVWQNKDKIYGLENSVLRATITVKVLLVSAVYQKHDDQYASITLCNTNKYVCVEDGKKFVLPSKTKDVYMRQTILLIYQKITVLGVDFMNAIFSLLDNAQENITKDRCNIYSFDEFVQIVRTTMPKIAESLEFK</sequence>
<dbReference type="CDD" id="cd02257">
    <property type="entry name" value="Peptidase_C19"/>
    <property type="match status" value="1"/>
</dbReference>
<organism evidence="3 5">
    <name type="scientific">Didymodactylos carnosus</name>
    <dbReference type="NCBI Taxonomy" id="1234261"/>
    <lineage>
        <taxon>Eukaryota</taxon>
        <taxon>Metazoa</taxon>
        <taxon>Spiralia</taxon>
        <taxon>Gnathifera</taxon>
        <taxon>Rotifera</taxon>
        <taxon>Eurotatoria</taxon>
        <taxon>Bdelloidea</taxon>
        <taxon>Philodinida</taxon>
        <taxon>Philodinidae</taxon>
        <taxon>Didymodactylos</taxon>
    </lineage>
</organism>
<dbReference type="InterPro" id="IPR018200">
    <property type="entry name" value="USP_CS"/>
</dbReference>
<feature type="non-terminal residue" evidence="3">
    <location>
        <position position="1101"/>
    </location>
</feature>
<dbReference type="GO" id="GO:0005634">
    <property type="term" value="C:nucleus"/>
    <property type="evidence" value="ECO:0007669"/>
    <property type="project" value="TreeGrafter"/>
</dbReference>
<name>A0A8S2EMR8_9BILA</name>
<feature type="domain" description="USP" evidence="2">
    <location>
        <begin position="1"/>
        <end position="86"/>
    </location>
</feature>
<comment type="caution">
    <text evidence="3">The sequence shown here is derived from an EMBL/GenBank/DDBJ whole genome shotgun (WGS) entry which is preliminary data.</text>
</comment>
<evidence type="ECO:0000256" key="1">
    <source>
        <dbReference type="SAM" id="MobiDB-lite"/>
    </source>
</evidence>
<dbReference type="InterPro" id="IPR038765">
    <property type="entry name" value="Papain-like_cys_pep_sf"/>
</dbReference>
<accession>A0A8S2EMR8</accession>
<dbReference type="InterPro" id="IPR001394">
    <property type="entry name" value="Peptidase_C19_UCH"/>
</dbReference>
<dbReference type="GO" id="GO:0016579">
    <property type="term" value="P:protein deubiquitination"/>
    <property type="evidence" value="ECO:0007669"/>
    <property type="project" value="InterPro"/>
</dbReference>
<dbReference type="EMBL" id="CAJNOK010013667">
    <property type="protein sequence ID" value="CAF1189112.1"/>
    <property type="molecule type" value="Genomic_DNA"/>
</dbReference>
<dbReference type="PROSITE" id="PS50235">
    <property type="entry name" value="USP_3"/>
    <property type="match status" value="1"/>
</dbReference>
<dbReference type="SUPFAM" id="SSF54001">
    <property type="entry name" value="Cysteine proteinases"/>
    <property type="match status" value="1"/>
</dbReference>
<dbReference type="PANTHER" id="PTHR24006">
    <property type="entry name" value="UBIQUITIN CARBOXYL-TERMINAL HYDROLASE"/>
    <property type="match status" value="1"/>
</dbReference>
<feature type="non-terminal residue" evidence="3">
    <location>
        <position position="1"/>
    </location>
</feature>
<dbReference type="GO" id="GO:0004843">
    <property type="term" value="F:cysteine-type deubiquitinase activity"/>
    <property type="evidence" value="ECO:0007669"/>
    <property type="project" value="InterPro"/>
</dbReference>
<feature type="compositionally biased region" description="Acidic residues" evidence="1">
    <location>
        <begin position="172"/>
        <end position="191"/>
    </location>
</feature>
<feature type="region of interest" description="Disordered" evidence="1">
    <location>
        <begin position="170"/>
        <end position="222"/>
    </location>
</feature>
<evidence type="ECO:0000313" key="3">
    <source>
        <dbReference type="EMBL" id="CAF1189112.1"/>
    </source>
</evidence>
<evidence type="ECO:0000313" key="4">
    <source>
        <dbReference type="EMBL" id="CAF4000164.1"/>
    </source>
</evidence>
<dbReference type="InterPro" id="IPR028889">
    <property type="entry name" value="USP"/>
</dbReference>
<dbReference type="Proteomes" id="UP000677228">
    <property type="component" value="Unassembled WGS sequence"/>
</dbReference>
<feature type="region of interest" description="Disordered" evidence="1">
    <location>
        <begin position="782"/>
        <end position="813"/>
    </location>
</feature>
<dbReference type="PROSITE" id="PS00973">
    <property type="entry name" value="USP_2"/>
    <property type="match status" value="1"/>
</dbReference>
<dbReference type="Proteomes" id="UP000682733">
    <property type="component" value="Unassembled WGS sequence"/>
</dbReference>
<reference evidence="3" key="1">
    <citation type="submission" date="2021-02" db="EMBL/GenBank/DDBJ databases">
        <authorList>
            <person name="Nowell W R."/>
        </authorList>
    </citation>
    <scope>NUCLEOTIDE SEQUENCE</scope>
</reference>
<dbReference type="InterPro" id="IPR050164">
    <property type="entry name" value="Peptidase_C19"/>
</dbReference>
<dbReference type="Gene3D" id="3.90.70.10">
    <property type="entry name" value="Cysteine proteinases"/>
    <property type="match status" value="1"/>
</dbReference>
<feature type="compositionally biased region" description="Basic and acidic residues" evidence="1">
    <location>
        <begin position="802"/>
        <end position="813"/>
    </location>
</feature>
<proteinExistence type="predicted"/>
<dbReference type="GO" id="GO:0005829">
    <property type="term" value="C:cytosol"/>
    <property type="evidence" value="ECO:0007669"/>
    <property type="project" value="TreeGrafter"/>
</dbReference>
<feature type="compositionally biased region" description="Polar residues" evidence="1">
    <location>
        <begin position="782"/>
        <end position="795"/>
    </location>
</feature>
<evidence type="ECO:0000259" key="2">
    <source>
        <dbReference type="PROSITE" id="PS50235"/>
    </source>
</evidence>
<evidence type="ECO:0000313" key="5">
    <source>
        <dbReference type="Proteomes" id="UP000677228"/>
    </source>
</evidence>
<protein>
    <recommendedName>
        <fullName evidence="2">USP domain-containing protein</fullName>
    </recommendedName>
</protein>
<gene>
    <name evidence="3" type="ORF">OVA965_LOCUS23447</name>
    <name evidence="4" type="ORF">TMI583_LOCUS24166</name>
</gene>
<dbReference type="EMBL" id="CAJOBA010035196">
    <property type="protein sequence ID" value="CAF4000164.1"/>
    <property type="molecule type" value="Genomic_DNA"/>
</dbReference>
<dbReference type="Pfam" id="PF00443">
    <property type="entry name" value="UCH"/>
    <property type="match status" value="1"/>
</dbReference>